<dbReference type="InterPro" id="IPR020256">
    <property type="entry name" value="Spore_coat_CotJA"/>
</dbReference>
<gene>
    <name evidence="1" type="ORF">IAC80_09395</name>
</gene>
<evidence type="ECO:0000313" key="2">
    <source>
        <dbReference type="Proteomes" id="UP000886889"/>
    </source>
</evidence>
<comment type="caution">
    <text evidence="1">The sequence shown here is derived from an EMBL/GenBank/DDBJ whole genome shotgun (WGS) entry which is preliminary data.</text>
</comment>
<dbReference type="EMBL" id="DVOS01000078">
    <property type="protein sequence ID" value="HIV24131.1"/>
    <property type="molecule type" value="Genomic_DNA"/>
</dbReference>
<organism evidence="1 2">
    <name type="scientific">Candidatus Merdiplasma excrementigallinarum</name>
    <dbReference type="NCBI Taxonomy" id="2840864"/>
    <lineage>
        <taxon>Bacteria</taxon>
        <taxon>Bacillati</taxon>
        <taxon>Bacillota</taxon>
        <taxon>Clostridia</taxon>
        <taxon>Lachnospirales</taxon>
        <taxon>Lachnospiraceae</taxon>
        <taxon>Lachnospiraceae incertae sedis</taxon>
        <taxon>Candidatus Merdiplasma</taxon>
    </lineage>
</organism>
<dbReference type="Proteomes" id="UP000886889">
    <property type="component" value="Unassembled WGS sequence"/>
</dbReference>
<accession>A0A9D1T936</accession>
<name>A0A9D1T936_9FIRM</name>
<reference evidence="1" key="2">
    <citation type="journal article" date="2021" name="PeerJ">
        <title>Extensive microbial diversity within the chicken gut microbiome revealed by metagenomics and culture.</title>
        <authorList>
            <person name="Gilroy R."/>
            <person name="Ravi A."/>
            <person name="Getino M."/>
            <person name="Pursley I."/>
            <person name="Horton D.L."/>
            <person name="Alikhan N.F."/>
            <person name="Baker D."/>
            <person name="Gharbi K."/>
            <person name="Hall N."/>
            <person name="Watson M."/>
            <person name="Adriaenssens E.M."/>
            <person name="Foster-Nyarko E."/>
            <person name="Jarju S."/>
            <person name="Secka A."/>
            <person name="Antonio M."/>
            <person name="Oren A."/>
            <person name="Chaudhuri R.R."/>
            <person name="La Ragione R."/>
            <person name="Hildebrand F."/>
            <person name="Pallen M.J."/>
        </authorList>
    </citation>
    <scope>NUCLEOTIDE SEQUENCE</scope>
    <source>
        <strain evidence="1">ChiBcec6-7307</strain>
    </source>
</reference>
<dbReference type="AlphaFoldDB" id="A0A9D1T936"/>
<dbReference type="Pfam" id="PF11007">
    <property type="entry name" value="CotJA"/>
    <property type="match status" value="1"/>
</dbReference>
<sequence>MNTQYSCGCGSGCRRGMAREGNRSCPPQSQAAPGSCMTPCPQPAPAPCAAPRPQTVSAPCAASLPPVAMAYVPMQIWKEPKAPCQGLQAGTIFSDLHKPFCGKGGACR</sequence>
<proteinExistence type="predicted"/>
<evidence type="ECO:0000313" key="1">
    <source>
        <dbReference type="EMBL" id="HIV24131.1"/>
    </source>
</evidence>
<reference evidence="1" key="1">
    <citation type="submission" date="2020-10" db="EMBL/GenBank/DDBJ databases">
        <authorList>
            <person name="Gilroy R."/>
        </authorList>
    </citation>
    <scope>NUCLEOTIDE SEQUENCE</scope>
    <source>
        <strain evidence="1">ChiBcec6-7307</strain>
    </source>
</reference>
<protein>
    <submittedName>
        <fullName evidence="1">Spore coat associated protein CotJA</fullName>
    </submittedName>
</protein>